<sequence length="111" mass="12939">MRAKPIKTWSLTKQALRNRFGVENCEGQRQGQPKAKFMESSMVEEPPRVNELSQAKKLKSLKIHVVEEISKEEPCYIMIEKSIEIKEKEISEEEPCYIMIEKSIEIKEKGN</sequence>
<organism evidence="1 2">
    <name type="scientific">Catharanthus roseus</name>
    <name type="common">Madagascar periwinkle</name>
    <name type="synonym">Vinca rosea</name>
    <dbReference type="NCBI Taxonomy" id="4058"/>
    <lineage>
        <taxon>Eukaryota</taxon>
        <taxon>Viridiplantae</taxon>
        <taxon>Streptophyta</taxon>
        <taxon>Embryophyta</taxon>
        <taxon>Tracheophyta</taxon>
        <taxon>Spermatophyta</taxon>
        <taxon>Magnoliopsida</taxon>
        <taxon>eudicotyledons</taxon>
        <taxon>Gunneridae</taxon>
        <taxon>Pentapetalae</taxon>
        <taxon>asterids</taxon>
        <taxon>lamiids</taxon>
        <taxon>Gentianales</taxon>
        <taxon>Apocynaceae</taxon>
        <taxon>Rauvolfioideae</taxon>
        <taxon>Vinceae</taxon>
        <taxon>Catharanthinae</taxon>
        <taxon>Catharanthus</taxon>
    </lineage>
</organism>
<accession>A0ACC0BJK6</accession>
<evidence type="ECO:0000313" key="2">
    <source>
        <dbReference type="Proteomes" id="UP001060085"/>
    </source>
</evidence>
<proteinExistence type="predicted"/>
<evidence type="ECO:0000313" key="1">
    <source>
        <dbReference type="EMBL" id="KAI5672874.1"/>
    </source>
</evidence>
<keyword evidence="2" id="KW-1185">Reference proteome</keyword>
<gene>
    <name evidence="1" type="ORF">M9H77_13238</name>
</gene>
<comment type="caution">
    <text evidence="1">The sequence shown here is derived from an EMBL/GenBank/DDBJ whole genome shotgun (WGS) entry which is preliminary data.</text>
</comment>
<protein>
    <submittedName>
        <fullName evidence="1">Uncharacterized protein</fullName>
    </submittedName>
</protein>
<reference evidence="2" key="1">
    <citation type="journal article" date="2023" name="Nat. Plants">
        <title>Single-cell RNA sequencing provides a high-resolution roadmap for understanding the multicellular compartmentation of specialized metabolism.</title>
        <authorList>
            <person name="Sun S."/>
            <person name="Shen X."/>
            <person name="Li Y."/>
            <person name="Li Y."/>
            <person name="Wang S."/>
            <person name="Li R."/>
            <person name="Zhang H."/>
            <person name="Shen G."/>
            <person name="Guo B."/>
            <person name="Wei J."/>
            <person name="Xu J."/>
            <person name="St-Pierre B."/>
            <person name="Chen S."/>
            <person name="Sun C."/>
        </authorList>
    </citation>
    <scope>NUCLEOTIDE SEQUENCE [LARGE SCALE GENOMIC DNA]</scope>
</reference>
<name>A0ACC0BJK6_CATRO</name>
<dbReference type="EMBL" id="CM044703">
    <property type="protein sequence ID" value="KAI5672874.1"/>
    <property type="molecule type" value="Genomic_DNA"/>
</dbReference>
<dbReference type="Proteomes" id="UP001060085">
    <property type="component" value="Linkage Group LG03"/>
</dbReference>